<dbReference type="STRING" id="54.SAMN02745121_00521"/>
<evidence type="ECO:0008006" key="4">
    <source>
        <dbReference type="Google" id="ProtNLM"/>
    </source>
</evidence>
<keyword evidence="1" id="KW-0472">Membrane</keyword>
<dbReference type="Proteomes" id="UP000199400">
    <property type="component" value="Unassembled WGS sequence"/>
</dbReference>
<name>A0A1I1TAZ5_9BACT</name>
<evidence type="ECO:0000313" key="3">
    <source>
        <dbReference type="Proteomes" id="UP000199400"/>
    </source>
</evidence>
<gene>
    <name evidence="2" type="ORF">SAMN02745121_00521</name>
</gene>
<feature type="transmembrane region" description="Helical" evidence="1">
    <location>
        <begin position="100"/>
        <end position="117"/>
    </location>
</feature>
<reference evidence="3" key="1">
    <citation type="submission" date="2016-10" db="EMBL/GenBank/DDBJ databases">
        <authorList>
            <person name="Varghese N."/>
            <person name="Submissions S."/>
        </authorList>
    </citation>
    <scope>NUCLEOTIDE SEQUENCE [LARGE SCALE GENOMIC DNA]</scope>
    <source>
        <strain evidence="3">ATCC 25963</strain>
    </source>
</reference>
<dbReference type="RefSeq" id="WP_096334246.1">
    <property type="nucleotide sequence ID" value="NZ_FOMX01000002.1"/>
</dbReference>
<keyword evidence="3" id="KW-1185">Reference proteome</keyword>
<organism evidence="2 3">
    <name type="scientific">Nannocystis exedens</name>
    <dbReference type="NCBI Taxonomy" id="54"/>
    <lineage>
        <taxon>Bacteria</taxon>
        <taxon>Pseudomonadati</taxon>
        <taxon>Myxococcota</taxon>
        <taxon>Polyangia</taxon>
        <taxon>Nannocystales</taxon>
        <taxon>Nannocystaceae</taxon>
        <taxon>Nannocystis</taxon>
    </lineage>
</organism>
<proteinExistence type="predicted"/>
<sequence length="131" mass="14430">MADDPEARRVSELLDRITRGELGEAEAEELELYAQNDPELRAAIEARTRQAALGGGWLARVEADHRIARAERSPRVLLERGLAGLLVVAGWLAWAAAPALGPGMVVAGLGLLVYSWIRVNHRQDPYKDIQR</sequence>
<feature type="transmembrane region" description="Helical" evidence="1">
    <location>
        <begin position="76"/>
        <end position="94"/>
    </location>
</feature>
<dbReference type="EMBL" id="FOMX01000002">
    <property type="protein sequence ID" value="SFD54288.1"/>
    <property type="molecule type" value="Genomic_DNA"/>
</dbReference>
<dbReference type="AlphaFoldDB" id="A0A1I1TAZ5"/>
<keyword evidence="1" id="KW-0812">Transmembrane</keyword>
<accession>A0A1I1TAZ5</accession>
<evidence type="ECO:0000256" key="1">
    <source>
        <dbReference type="SAM" id="Phobius"/>
    </source>
</evidence>
<evidence type="ECO:0000313" key="2">
    <source>
        <dbReference type="EMBL" id="SFD54288.1"/>
    </source>
</evidence>
<keyword evidence="1" id="KW-1133">Transmembrane helix</keyword>
<protein>
    <recommendedName>
        <fullName evidence="4">Zinc-finger</fullName>
    </recommendedName>
</protein>